<sequence>MNRNFYNNPNIGRDAYPRARGTGSYMTQLRQNGEQFSLTTFSDQVNKLKILMDVLDKSKMAVKNKKVQFERFSRNSKKRSKECSFTGTWKQTETEFCCSVC</sequence>
<dbReference type="EMBL" id="JBDODL010000320">
    <property type="protein sequence ID" value="MES1919536.1"/>
    <property type="molecule type" value="Genomic_DNA"/>
</dbReference>
<keyword evidence="2" id="KW-1185">Reference proteome</keyword>
<evidence type="ECO:0000313" key="2">
    <source>
        <dbReference type="Proteomes" id="UP001439008"/>
    </source>
</evidence>
<accession>A0ABV2AIM7</accession>
<evidence type="ECO:0000313" key="1">
    <source>
        <dbReference type="EMBL" id="MES1919536.1"/>
    </source>
</evidence>
<gene>
    <name evidence="1" type="ORF">MHBO_001348</name>
</gene>
<name>A0ABV2AIM7_9EUKA</name>
<reference evidence="1 2" key="1">
    <citation type="journal article" date="2024" name="BMC Biol.">
        <title>Comparative genomics of Ascetosporea gives new insight into the evolutionary basis for animal parasitism in Rhizaria.</title>
        <authorList>
            <person name="Hiltunen Thoren M."/>
            <person name="Onut-Brannstrom I."/>
            <person name="Alfjorden A."/>
            <person name="Peckova H."/>
            <person name="Swords F."/>
            <person name="Hooper C."/>
            <person name="Holzer A.S."/>
            <person name="Bass D."/>
            <person name="Burki F."/>
        </authorList>
    </citation>
    <scope>NUCLEOTIDE SEQUENCE [LARGE SCALE GENOMIC DNA]</scope>
    <source>
        <strain evidence="1">20-A016</strain>
    </source>
</reference>
<comment type="caution">
    <text evidence="1">The sequence shown here is derived from an EMBL/GenBank/DDBJ whole genome shotgun (WGS) entry which is preliminary data.</text>
</comment>
<dbReference type="Proteomes" id="UP001439008">
    <property type="component" value="Unassembled WGS sequence"/>
</dbReference>
<protein>
    <recommendedName>
        <fullName evidence="3">LAGLIDADG homing endonuclease</fullName>
    </recommendedName>
</protein>
<organism evidence="1 2">
    <name type="scientific">Bonamia ostreae</name>
    <dbReference type="NCBI Taxonomy" id="126728"/>
    <lineage>
        <taxon>Eukaryota</taxon>
        <taxon>Sar</taxon>
        <taxon>Rhizaria</taxon>
        <taxon>Endomyxa</taxon>
        <taxon>Ascetosporea</taxon>
        <taxon>Haplosporida</taxon>
        <taxon>Bonamia</taxon>
    </lineage>
</organism>
<evidence type="ECO:0008006" key="3">
    <source>
        <dbReference type="Google" id="ProtNLM"/>
    </source>
</evidence>
<proteinExistence type="predicted"/>